<keyword evidence="6" id="KW-1185">Reference proteome</keyword>
<dbReference type="GO" id="GO:1903805">
    <property type="term" value="P:L-valine import across plasma membrane"/>
    <property type="evidence" value="ECO:0007669"/>
    <property type="project" value="TreeGrafter"/>
</dbReference>
<dbReference type="GO" id="GO:0016887">
    <property type="term" value="F:ATP hydrolysis activity"/>
    <property type="evidence" value="ECO:0007669"/>
    <property type="project" value="InterPro"/>
</dbReference>
<evidence type="ECO:0000313" key="6">
    <source>
        <dbReference type="Proteomes" id="UP000198656"/>
    </source>
</evidence>
<proteinExistence type="predicted"/>
<feature type="domain" description="ABC transporter" evidence="4">
    <location>
        <begin position="4"/>
        <end position="251"/>
    </location>
</feature>
<dbReference type="RefSeq" id="WP_092333209.1">
    <property type="nucleotide sequence ID" value="NZ_FNCP01000011.1"/>
</dbReference>
<evidence type="ECO:0000256" key="3">
    <source>
        <dbReference type="ARBA" id="ARBA00022840"/>
    </source>
</evidence>
<dbReference type="AlphaFoldDB" id="A0A1G8APB3"/>
<dbReference type="Pfam" id="PF12399">
    <property type="entry name" value="BCA_ABC_TP_C"/>
    <property type="match status" value="1"/>
</dbReference>
<dbReference type="PROSITE" id="PS00211">
    <property type="entry name" value="ABC_TRANSPORTER_1"/>
    <property type="match status" value="1"/>
</dbReference>
<dbReference type="Gene3D" id="3.40.50.300">
    <property type="entry name" value="P-loop containing nucleotide triphosphate hydrolases"/>
    <property type="match status" value="1"/>
</dbReference>
<gene>
    <name evidence="5" type="ORF">SAMN05443529_11173</name>
</gene>
<dbReference type="CDD" id="cd03219">
    <property type="entry name" value="ABC_Mj1267_LivG_branched"/>
    <property type="match status" value="1"/>
</dbReference>
<dbReference type="Proteomes" id="UP000198656">
    <property type="component" value="Unassembled WGS sequence"/>
</dbReference>
<dbReference type="Pfam" id="PF00005">
    <property type="entry name" value="ABC_tran"/>
    <property type="match status" value="1"/>
</dbReference>
<dbReference type="InterPro" id="IPR003593">
    <property type="entry name" value="AAA+_ATPase"/>
</dbReference>
<dbReference type="GO" id="GO:0005886">
    <property type="term" value="C:plasma membrane"/>
    <property type="evidence" value="ECO:0007669"/>
    <property type="project" value="TreeGrafter"/>
</dbReference>
<dbReference type="GO" id="GO:0015808">
    <property type="term" value="P:L-alanine transport"/>
    <property type="evidence" value="ECO:0007669"/>
    <property type="project" value="TreeGrafter"/>
</dbReference>
<keyword evidence="1" id="KW-0813">Transport</keyword>
<dbReference type="InterPro" id="IPR027417">
    <property type="entry name" value="P-loop_NTPase"/>
</dbReference>
<evidence type="ECO:0000259" key="4">
    <source>
        <dbReference type="PROSITE" id="PS50893"/>
    </source>
</evidence>
<accession>A0A1G8APB3</accession>
<organism evidence="5 6">
    <name type="scientific">Desulfosporosinus hippei DSM 8344</name>
    <dbReference type="NCBI Taxonomy" id="1121419"/>
    <lineage>
        <taxon>Bacteria</taxon>
        <taxon>Bacillati</taxon>
        <taxon>Bacillota</taxon>
        <taxon>Clostridia</taxon>
        <taxon>Eubacteriales</taxon>
        <taxon>Desulfitobacteriaceae</taxon>
        <taxon>Desulfosporosinus</taxon>
    </lineage>
</organism>
<dbReference type="EMBL" id="FNCP01000011">
    <property type="protein sequence ID" value="SDH22714.1"/>
    <property type="molecule type" value="Genomic_DNA"/>
</dbReference>
<dbReference type="GO" id="GO:0005304">
    <property type="term" value="F:L-valine transmembrane transporter activity"/>
    <property type="evidence" value="ECO:0007669"/>
    <property type="project" value="TreeGrafter"/>
</dbReference>
<dbReference type="PANTHER" id="PTHR45772:SF7">
    <property type="entry name" value="AMINO ACID ABC TRANSPORTER ATP-BINDING PROTEIN"/>
    <property type="match status" value="1"/>
</dbReference>
<dbReference type="PANTHER" id="PTHR45772">
    <property type="entry name" value="CONSERVED COMPONENT OF ABC TRANSPORTER FOR NATURAL AMINO ACIDS-RELATED"/>
    <property type="match status" value="1"/>
</dbReference>
<dbReference type="PROSITE" id="PS50893">
    <property type="entry name" value="ABC_TRANSPORTER_2"/>
    <property type="match status" value="1"/>
</dbReference>
<reference evidence="6" key="1">
    <citation type="submission" date="2016-10" db="EMBL/GenBank/DDBJ databases">
        <authorList>
            <person name="Varghese N."/>
            <person name="Submissions S."/>
        </authorList>
    </citation>
    <scope>NUCLEOTIDE SEQUENCE [LARGE SCALE GENOMIC DNA]</scope>
    <source>
        <strain evidence="6">DSM 8344</strain>
    </source>
</reference>
<dbReference type="GO" id="GO:0042941">
    <property type="term" value="P:D-alanine transmembrane transport"/>
    <property type="evidence" value="ECO:0007669"/>
    <property type="project" value="TreeGrafter"/>
</dbReference>
<evidence type="ECO:0000256" key="1">
    <source>
        <dbReference type="ARBA" id="ARBA00022448"/>
    </source>
</evidence>
<dbReference type="InterPro" id="IPR017871">
    <property type="entry name" value="ABC_transporter-like_CS"/>
</dbReference>
<sequence length="260" mass="28720">MSLLTLDNVTIRFGGLTAVDTVNLEVKQGEILALIGPNGAGKSTVFNLITSIYQPTEGKISLDGKALTGIPTHKIADMGITRTFQTIRLFPELSVLDNVKIGAHCRGKAGLLQAFTRLPSMKREEAEMEENAIKALEFLDLDAKKEDMAKNLSYGEQRRLEIARALVSKPKILLLDEPAAGMNPQEKVVLMEMIRRIRDTGITIFLVEHDMKLVMGISERIAVLDYGKLIAEGTPLEVRSNKAVIEAYLGSGKFKSRIRR</sequence>
<dbReference type="InterPro" id="IPR003439">
    <property type="entry name" value="ABC_transporter-like_ATP-bd"/>
</dbReference>
<keyword evidence="2" id="KW-0547">Nucleotide-binding</keyword>
<dbReference type="InterPro" id="IPR051120">
    <property type="entry name" value="ABC_AA/LPS_Transport"/>
</dbReference>
<protein>
    <submittedName>
        <fullName evidence="5">Branched-chain amino acid transport system ATP-binding protein</fullName>
    </submittedName>
</protein>
<dbReference type="SMART" id="SM00382">
    <property type="entry name" value="AAA"/>
    <property type="match status" value="1"/>
</dbReference>
<name>A0A1G8APB3_9FIRM</name>
<dbReference type="GO" id="GO:0015188">
    <property type="term" value="F:L-isoleucine transmembrane transporter activity"/>
    <property type="evidence" value="ECO:0007669"/>
    <property type="project" value="TreeGrafter"/>
</dbReference>
<dbReference type="OrthoDB" id="9779136at2"/>
<dbReference type="FunFam" id="3.40.50.300:FF:000421">
    <property type="entry name" value="Branched-chain amino acid ABC transporter ATP-binding protein"/>
    <property type="match status" value="1"/>
</dbReference>
<dbReference type="GO" id="GO:0005524">
    <property type="term" value="F:ATP binding"/>
    <property type="evidence" value="ECO:0007669"/>
    <property type="project" value="UniProtKB-KW"/>
</dbReference>
<evidence type="ECO:0000256" key="2">
    <source>
        <dbReference type="ARBA" id="ARBA00022741"/>
    </source>
</evidence>
<dbReference type="SUPFAM" id="SSF52540">
    <property type="entry name" value="P-loop containing nucleoside triphosphate hydrolases"/>
    <property type="match status" value="1"/>
</dbReference>
<keyword evidence="3 5" id="KW-0067">ATP-binding</keyword>
<dbReference type="GO" id="GO:0015192">
    <property type="term" value="F:L-phenylalanine transmembrane transporter activity"/>
    <property type="evidence" value="ECO:0007669"/>
    <property type="project" value="TreeGrafter"/>
</dbReference>
<evidence type="ECO:0000313" key="5">
    <source>
        <dbReference type="EMBL" id="SDH22714.1"/>
    </source>
</evidence>
<dbReference type="STRING" id="1121419.SAMN05443529_11173"/>
<dbReference type="InterPro" id="IPR032823">
    <property type="entry name" value="BCA_ABC_TP_C"/>
</dbReference>
<dbReference type="GO" id="GO:1903806">
    <property type="term" value="P:L-isoleucine import across plasma membrane"/>
    <property type="evidence" value="ECO:0007669"/>
    <property type="project" value="TreeGrafter"/>
</dbReference>